<dbReference type="GO" id="GO:0030313">
    <property type="term" value="C:cell envelope"/>
    <property type="evidence" value="ECO:0007669"/>
    <property type="project" value="UniProtKB-SubCell"/>
</dbReference>
<name>A0A506PIT2_9FLAO</name>
<evidence type="ECO:0000313" key="7">
    <source>
        <dbReference type="Proteomes" id="UP000317332"/>
    </source>
</evidence>
<organism evidence="6 7">
    <name type="scientific">Paucihalobacter ruber</name>
    <dbReference type="NCBI Taxonomy" id="2567861"/>
    <lineage>
        <taxon>Bacteria</taxon>
        <taxon>Pseudomonadati</taxon>
        <taxon>Bacteroidota</taxon>
        <taxon>Flavobacteriia</taxon>
        <taxon>Flavobacteriales</taxon>
        <taxon>Flavobacteriaceae</taxon>
        <taxon>Paucihalobacter</taxon>
    </lineage>
</organism>
<dbReference type="InterPro" id="IPR050553">
    <property type="entry name" value="Thioredoxin_ResA/DsbE_sf"/>
</dbReference>
<dbReference type="PANTHER" id="PTHR42852:SF6">
    <property type="entry name" value="THIOL:DISULFIDE INTERCHANGE PROTEIN DSBE"/>
    <property type="match status" value="1"/>
</dbReference>
<evidence type="ECO:0000313" key="6">
    <source>
        <dbReference type="EMBL" id="TPV33275.1"/>
    </source>
</evidence>
<keyword evidence="3" id="KW-1015">Disulfide bond</keyword>
<dbReference type="Proteomes" id="UP000317332">
    <property type="component" value="Unassembled WGS sequence"/>
</dbReference>
<proteinExistence type="predicted"/>
<evidence type="ECO:0000259" key="5">
    <source>
        <dbReference type="PROSITE" id="PS51352"/>
    </source>
</evidence>
<keyword evidence="7" id="KW-1185">Reference proteome</keyword>
<reference evidence="6 7" key="1">
    <citation type="submission" date="2019-06" db="EMBL/GenBank/DDBJ databases">
        <title>Flavobacteriaceae Paucihalobacterium erythroidium CWB-1, complete genome.</title>
        <authorList>
            <person name="Wu S."/>
        </authorList>
    </citation>
    <scope>NUCLEOTIDE SEQUENCE [LARGE SCALE GENOMIC DNA]</scope>
    <source>
        <strain evidence="6 7">CWB-1</strain>
    </source>
</reference>
<gene>
    <name evidence="6" type="ORF">FJ651_09275</name>
</gene>
<dbReference type="InterPro" id="IPR013766">
    <property type="entry name" value="Thioredoxin_domain"/>
</dbReference>
<accession>A0A506PIT2</accession>
<dbReference type="PANTHER" id="PTHR42852">
    <property type="entry name" value="THIOL:DISULFIDE INTERCHANGE PROTEIN DSBE"/>
    <property type="match status" value="1"/>
</dbReference>
<dbReference type="InterPro" id="IPR017937">
    <property type="entry name" value="Thioredoxin_CS"/>
</dbReference>
<comment type="caution">
    <text evidence="6">The sequence shown here is derived from an EMBL/GenBank/DDBJ whole genome shotgun (WGS) entry which is preliminary data.</text>
</comment>
<keyword evidence="2" id="KW-0201">Cytochrome c-type biogenesis</keyword>
<dbReference type="GO" id="GO:0016209">
    <property type="term" value="F:antioxidant activity"/>
    <property type="evidence" value="ECO:0007669"/>
    <property type="project" value="InterPro"/>
</dbReference>
<dbReference type="PROSITE" id="PS00194">
    <property type="entry name" value="THIOREDOXIN_1"/>
    <property type="match status" value="1"/>
</dbReference>
<evidence type="ECO:0000256" key="4">
    <source>
        <dbReference type="ARBA" id="ARBA00023284"/>
    </source>
</evidence>
<feature type="domain" description="Thioredoxin" evidence="5">
    <location>
        <begin position="239"/>
        <end position="383"/>
    </location>
</feature>
<sequence>MKQIFIISLVVLSLFSCKEEPKPEGYVINGTATDVYNGIRVFLQTSNEQGRPVDKDTAIVMDGKFKFEGKLENPEMLYIKVNSVTGNLPIILENAVVSIDINKQNIAKSEVKGSKSHDDYVAFIEGRNKAQMDVQSLSVKLDEAKFLKDQPNIEYYNEELNKAVDNNTNFAADFVKSHPDSYVSLFIVDAQTNLRDVDLELYQNAFNSLSNELKNSEYGKNVQTKMDQVREFQEKSQRLAIGQKAPDFTAPDPNGKPVSLYDIKGKVTIIDFWAAWCGPCRRENPNVVKVYEQFHDKGLEIIGISLDGTPTQPDAKAAWLKAVEDDQLTWHHVSSLQYFNDPVAKMYDINAIPATFIIDEEGTIIAKNLRGIALERKIAELLN</sequence>
<dbReference type="SUPFAM" id="SSF52833">
    <property type="entry name" value="Thioredoxin-like"/>
    <property type="match status" value="1"/>
</dbReference>
<dbReference type="Pfam" id="PF14289">
    <property type="entry name" value="DUF4369"/>
    <property type="match status" value="1"/>
</dbReference>
<evidence type="ECO:0000256" key="2">
    <source>
        <dbReference type="ARBA" id="ARBA00022748"/>
    </source>
</evidence>
<dbReference type="Gene3D" id="3.40.30.10">
    <property type="entry name" value="Glutaredoxin"/>
    <property type="match status" value="1"/>
</dbReference>
<dbReference type="GO" id="GO:0017004">
    <property type="term" value="P:cytochrome complex assembly"/>
    <property type="evidence" value="ECO:0007669"/>
    <property type="project" value="UniProtKB-KW"/>
</dbReference>
<dbReference type="OrthoDB" id="1069091at2"/>
<dbReference type="InterPro" id="IPR025380">
    <property type="entry name" value="DUF4369"/>
</dbReference>
<dbReference type="EMBL" id="VHIQ01000004">
    <property type="protein sequence ID" value="TPV33275.1"/>
    <property type="molecule type" value="Genomic_DNA"/>
</dbReference>
<dbReference type="GO" id="GO:0016491">
    <property type="term" value="F:oxidoreductase activity"/>
    <property type="evidence" value="ECO:0007669"/>
    <property type="project" value="InterPro"/>
</dbReference>
<dbReference type="InterPro" id="IPR036249">
    <property type="entry name" value="Thioredoxin-like_sf"/>
</dbReference>
<dbReference type="InterPro" id="IPR000866">
    <property type="entry name" value="AhpC/TSA"/>
</dbReference>
<evidence type="ECO:0000256" key="1">
    <source>
        <dbReference type="ARBA" id="ARBA00004196"/>
    </source>
</evidence>
<dbReference type="PROSITE" id="PS51352">
    <property type="entry name" value="THIOREDOXIN_2"/>
    <property type="match status" value="1"/>
</dbReference>
<comment type="subcellular location">
    <subcellularLocation>
        <location evidence="1">Cell envelope</location>
    </subcellularLocation>
</comment>
<dbReference type="RefSeq" id="WP_140990237.1">
    <property type="nucleotide sequence ID" value="NZ_VHIQ01000004.1"/>
</dbReference>
<dbReference type="PROSITE" id="PS51257">
    <property type="entry name" value="PROKAR_LIPOPROTEIN"/>
    <property type="match status" value="1"/>
</dbReference>
<dbReference type="CDD" id="cd02966">
    <property type="entry name" value="TlpA_like_family"/>
    <property type="match status" value="1"/>
</dbReference>
<evidence type="ECO:0000256" key="3">
    <source>
        <dbReference type="ARBA" id="ARBA00023157"/>
    </source>
</evidence>
<protein>
    <submittedName>
        <fullName evidence="6">AhpC/TSA family protein</fullName>
    </submittedName>
</protein>
<keyword evidence="4" id="KW-0676">Redox-active center</keyword>
<dbReference type="Pfam" id="PF00578">
    <property type="entry name" value="AhpC-TSA"/>
    <property type="match status" value="1"/>
</dbReference>
<dbReference type="AlphaFoldDB" id="A0A506PIT2"/>